<dbReference type="Pfam" id="PF13384">
    <property type="entry name" value="HTH_23"/>
    <property type="match status" value="1"/>
</dbReference>
<dbReference type="EMBL" id="CP050964">
    <property type="protein sequence ID" value="QIX91116.1"/>
    <property type="molecule type" value="Genomic_DNA"/>
</dbReference>
<dbReference type="Gene3D" id="1.10.10.60">
    <property type="entry name" value="Homeodomain-like"/>
    <property type="match status" value="1"/>
</dbReference>
<dbReference type="EMBL" id="JAAISW010000064">
    <property type="protein sequence ID" value="NSJ46392.1"/>
    <property type="molecule type" value="Genomic_DNA"/>
</dbReference>
<evidence type="ECO:0000313" key="2">
    <source>
        <dbReference type="EMBL" id="QIX91116.1"/>
    </source>
</evidence>
<reference evidence="1 4" key="2">
    <citation type="journal article" date="2020" name="Cell Host Microbe">
        <title>Functional and Genomic Variation between Human-Derived Isolates of Lachnospiraceae Reveals Inter- and Intra-Species Diversity.</title>
        <authorList>
            <person name="Sorbara M.T."/>
            <person name="Littmann E.R."/>
            <person name="Fontana E."/>
            <person name="Moody T.U."/>
            <person name="Kohout C.E."/>
            <person name="Gjonbalaj M."/>
            <person name="Eaton V."/>
            <person name="Seok R."/>
            <person name="Leiner I.M."/>
            <person name="Pamer E.G."/>
        </authorList>
    </citation>
    <scope>NUCLEOTIDE SEQUENCE [LARGE SCALE GENOMIC DNA]</scope>
    <source>
        <strain evidence="1 4">MSK.2.26</strain>
    </source>
</reference>
<dbReference type="Proteomes" id="UP000719916">
    <property type="component" value="Unassembled WGS sequence"/>
</dbReference>
<evidence type="ECO:0000313" key="3">
    <source>
        <dbReference type="Proteomes" id="UP000501069"/>
    </source>
</evidence>
<dbReference type="Proteomes" id="UP000501069">
    <property type="component" value="Chromosome"/>
</dbReference>
<accession>A0AAP9LZD6</accession>
<reference evidence="2 3" key="1">
    <citation type="submission" date="2019-11" db="EMBL/GenBank/DDBJ databases">
        <title>FDA dAtabase for Regulatory Grade micrObial Sequences (FDA-ARGOS): Supporting development and validation of Infectious Disease Dx tests.</title>
        <authorList>
            <person name="Turner S."/>
            <person name="Byrd R."/>
            <person name="Tallon L."/>
            <person name="Sadzewicz L."/>
            <person name="Vavikolanu K."/>
            <person name="Mehta A."/>
            <person name="Aluvathingal J."/>
            <person name="Nadendla S."/>
            <person name="Myers T."/>
            <person name="Yan Y."/>
            <person name="Sichtig H."/>
        </authorList>
    </citation>
    <scope>NUCLEOTIDE SEQUENCE [LARGE SCALE GENOMIC DNA]</scope>
    <source>
        <strain evidence="2 3">FDAARGOS_739</strain>
    </source>
</reference>
<gene>
    <name evidence="2" type="ORF">FOC47_11465</name>
    <name evidence="1" type="ORF">G5B26_23085</name>
</gene>
<sequence>MPLFYYLWLKRGLPVLGHLDVPSSLDVILLNRPEAQEQIKALSAQGKTIREISAETGIPKSTVQRLKKNV</sequence>
<name>A0AAP9LZD6_9FIRM</name>
<protein>
    <submittedName>
        <fullName evidence="2">Helix-turn-helix domain-containing protein</fullName>
    </submittedName>
</protein>
<evidence type="ECO:0000313" key="1">
    <source>
        <dbReference type="EMBL" id="NSJ46392.1"/>
    </source>
</evidence>
<organism evidence="2 3">
    <name type="scientific">Enterocloster clostridioformis</name>
    <dbReference type="NCBI Taxonomy" id="1531"/>
    <lineage>
        <taxon>Bacteria</taxon>
        <taxon>Bacillati</taxon>
        <taxon>Bacillota</taxon>
        <taxon>Clostridia</taxon>
        <taxon>Lachnospirales</taxon>
        <taxon>Lachnospiraceae</taxon>
        <taxon>Enterocloster</taxon>
    </lineage>
</organism>
<reference evidence="1" key="3">
    <citation type="submission" date="2020-02" db="EMBL/GenBank/DDBJ databases">
        <authorList>
            <person name="Littmann E."/>
            <person name="Sorbara M."/>
        </authorList>
    </citation>
    <scope>NUCLEOTIDE SEQUENCE</scope>
    <source>
        <strain evidence="1">MSK.2.26</strain>
    </source>
</reference>
<proteinExistence type="predicted"/>
<dbReference type="AlphaFoldDB" id="A0AAP9LZD6"/>
<evidence type="ECO:0000313" key="4">
    <source>
        <dbReference type="Proteomes" id="UP000719916"/>
    </source>
</evidence>